<comment type="caution">
    <text evidence="1">The sequence shown here is derived from an EMBL/GenBank/DDBJ whole genome shotgun (WGS) entry which is preliminary data.</text>
</comment>
<keyword evidence="1" id="KW-0808">Transferase</keyword>
<dbReference type="EMBL" id="JAGGMQ010000001">
    <property type="protein sequence ID" value="MBP2167974.1"/>
    <property type="molecule type" value="Genomic_DNA"/>
</dbReference>
<dbReference type="Proteomes" id="UP001195624">
    <property type="component" value="Unassembled WGS sequence"/>
</dbReference>
<dbReference type="GO" id="GO:0016301">
    <property type="term" value="F:kinase activity"/>
    <property type="evidence" value="ECO:0007669"/>
    <property type="project" value="UniProtKB-KW"/>
</dbReference>
<evidence type="ECO:0000313" key="2">
    <source>
        <dbReference type="Proteomes" id="UP001195624"/>
    </source>
</evidence>
<proteinExistence type="predicted"/>
<dbReference type="Gene3D" id="3.90.550.10">
    <property type="entry name" value="Spore Coat Polysaccharide Biosynthesis Protein SpsA, Chain A"/>
    <property type="match status" value="1"/>
</dbReference>
<dbReference type="RefSeq" id="WP_026111984.1">
    <property type="nucleotide sequence ID" value="NZ_JAGGMQ010000001.1"/>
</dbReference>
<name>A0ABS4P5Q6_9GAMM</name>
<dbReference type="InterPro" id="IPR029044">
    <property type="entry name" value="Nucleotide-diphossugar_trans"/>
</dbReference>
<keyword evidence="1" id="KW-0418">Kinase</keyword>
<protein>
    <submittedName>
        <fullName evidence="1">Choline kinase</fullName>
    </submittedName>
</protein>
<sequence>MRLACLMAASGHRHLPLTTSLQPTGVISGKYRMIDYQLTIFERAGIGHKTFILGHDAAECARILFDSLPHSHFVLLNNPLYHTLNLDWSAWLMLSMHDEPVIYYESNLLVPPSLLKDVKNHPAEICVAIDSARKPAASNLRKLMPEPQTETVAKVSFLTDDAPGEFIALVKLSTAARRFVVEQLAIQPYEGEVQLYTIFGRACELFSTAWIDTAGRPWLRVDNPQALQRASLLAEEIVNA</sequence>
<evidence type="ECO:0000313" key="1">
    <source>
        <dbReference type="EMBL" id="MBP2167974.1"/>
    </source>
</evidence>
<gene>
    <name evidence="1" type="ORF">J2125_001166</name>
</gene>
<organism evidence="1 2">
    <name type="scientific">Winslowiella toletana</name>
    <dbReference type="NCBI Taxonomy" id="92490"/>
    <lineage>
        <taxon>Bacteria</taxon>
        <taxon>Pseudomonadati</taxon>
        <taxon>Pseudomonadota</taxon>
        <taxon>Gammaproteobacteria</taxon>
        <taxon>Enterobacterales</taxon>
        <taxon>Erwiniaceae</taxon>
        <taxon>Winslowiella</taxon>
    </lineage>
</organism>
<accession>A0ABS4P5Q6</accession>
<reference evidence="2" key="1">
    <citation type="submission" date="2023-07" db="EMBL/GenBank/DDBJ databases">
        <title>Genome mining of underrepresented organisms for secondary metabolites.</title>
        <authorList>
            <person name="D'Agostino P.M."/>
        </authorList>
    </citation>
    <scope>NUCLEOTIDE SEQUENCE [LARGE SCALE GENOMIC DNA]</scope>
    <source>
        <strain evidence="2">WS4403</strain>
    </source>
</reference>
<keyword evidence="2" id="KW-1185">Reference proteome</keyword>
<dbReference type="SUPFAM" id="SSF53448">
    <property type="entry name" value="Nucleotide-diphospho-sugar transferases"/>
    <property type="match status" value="1"/>
</dbReference>